<reference evidence="4" key="3">
    <citation type="submission" date="2025-08" db="UniProtKB">
        <authorList>
            <consortium name="RefSeq"/>
        </authorList>
    </citation>
    <scope>IDENTIFICATION</scope>
    <source>
        <strain evidence="4">CBS 342.82</strain>
    </source>
</reference>
<feature type="domain" description="BAH" evidence="2">
    <location>
        <begin position="111"/>
        <end position="233"/>
    </location>
</feature>
<dbReference type="PROSITE" id="PS51038">
    <property type="entry name" value="BAH"/>
    <property type="match status" value="1"/>
</dbReference>
<reference evidence="4" key="1">
    <citation type="submission" date="2020-01" db="EMBL/GenBank/DDBJ databases">
        <authorList>
            <consortium name="DOE Joint Genome Institute"/>
            <person name="Haridas S."/>
            <person name="Albert R."/>
            <person name="Binder M."/>
            <person name="Bloem J."/>
            <person name="Labutti K."/>
            <person name="Salamov A."/>
            <person name="Andreopoulos B."/>
            <person name="Baker S.E."/>
            <person name="Barry K."/>
            <person name="Bills G."/>
            <person name="Bluhm B.H."/>
            <person name="Cannon C."/>
            <person name="Castanera R."/>
            <person name="Culley D.E."/>
            <person name="Daum C."/>
            <person name="Ezra D."/>
            <person name="Gonzalez J.B."/>
            <person name="Henrissat B."/>
            <person name="Kuo A."/>
            <person name="Liang C."/>
            <person name="Lipzen A."/>
            <person name="Lutzoni F."/>
            <person name="Magnuson J."/>
            <person name="Mondo S."/>
            <person name="Nolan M."/>
            <person name="Ohm R."/>
            <person name="Pangilinan J."/>
            <person name="Park H.-J."/>
            <person name="Ramirez L."/>
            <person name="Alfaro M."/>
            <person name="Sun H."/>
            <person name="Tritt A."/>
            <person name="Yoshinaga Y."/>
            <person name="Zwiers L.-H."/>
            <person name="Turgeon B.G."/>
            <person name="Goodwin S.B."/>
            <person name="Spatafora J.W."/>
            <person name="Crous P.W."/>
            <person name="Grigoriev I.V."/>
        </authorList>
    </citation>
    <scope>NUCLEOTIDE SEQUENCE</scope>
    <source>
        <strain evidence="4">CBS 342.82</strain>
    </source>
</reference>
<dbReference type="OrthoDB" id="10259622at2759"/>
<dbReference type="InterPro" id="IPR011011">
    <property type="entry name" value="Znf_FYVE_PHD"/>
</dbReference>
<name>A0A6J3LW96_9PEZI</name>
<dbReference type="Pfam" id="PF01426">
    <property type="entry name" value="BAH"/>
    <property type="match status" value="1"/>
</dbReference>
<feature type="region of interest" description="Disordered" evidence="1">
    <location>
        <begin position="292"/>
        <end position="322"/>
    </location>
</feature>
<dbReference type="InterPro" id="IPR001025">
    <property type="entry name" value="BAH_dom"/>
</dbReference>
<sequence length="503" mass="54770">MPTKGGASAKSKSSALKSSTPKGHRPPDELKSPQPQLSDLAQSDLRNFLNKADKPFGIATLPNTKKRKREASTYNAQEDLWEDRLSVLYEVRPKDRWESLRRYKKFTVGTESIATGECVLIKHDDTTEDQRIDVAAQWKAKVLEVRALDQEHVYLRVAWLNRPEDLSGGRKPHHGRNELIPTNQLDIIDAMAVNGTVDIVHWKDDDDSAMMTEDQFFWRQTYDYANTRTFSKLRQICIDRQPHNPDELIIQCSQESCRKWLHVKCIADNAVQQACKYLHRAIDGISLSGNNDIDNVPPLPPDDEFHPTGKSAQKSSKEAITRAIKSESPALDLKLSSLSLAQARAQKHGFTAEVYIKGLPAVPLNGAAPGISSTTTTTDTSDSKSSSSSASDAVKSETTPTPAANDTPMPDAAAAAATTTTPDRSLAHTVANAFTAPIMHAISSITNPGPTTTSNPAATPGTVNVASLTPAPASSNSILLTRPDGTKKIEPLCCLFCGVVIED</sequence>
<dbReference type="PANTHER" id="PTHR46364">
    <property type="entry name" value="OS08G0421900 PROTEIN"/>
    <property type="match status" value="1"/>
</dbReference>
<dbReference type="GeneID" id="54361272"/>
<evidence type="ECO:0000256" key="1">
    <source>
        <dbReference type="SAM" id="MobiDB-lite"/>
    </source>
</evidence>
<dbReference type="AlphaFoldDB" id="A0A6J3LW96"/>
<feature type="region of interest" description="Disordered" evidence="1">
    <location>
        <begin position="366"/>
        <end position="424"/>
    </location>
</feature>
<evidence type="ECO:0000259" key="2">
    <source>
        <dbReference type="PROSITE" id="PS51038"/>
    </source>
</evidence>
<organism evidence="4">
    <name type="scientific">Dissoconium aciculare CBS 342.82</name>
    <dbReference type="NCBI Taxonomy" id="1314786"/>
    <lineage>
        <taxon>Eukaryota</taxon>
        <taxon>Fungi</taxon>
        <taxon>Dikarya</taxon>
        <taxon>Ascomycota</taxon>
        <taxon>Pezizomycotina</taxon>
        <taxon>Dothideomycetes</taxon>
        <taxon>Dothideomycetidae</taxon>
        <taxon>Mycosphaerellales</taxon>
        <taxon>Dissoconiaceae</taxon>
        <taxon>Dissoconium</taxon>
    </lineage>
</organism>
<dbReference type="Proteomes" id="UP000504637">
    <property type="component" value="Unplaced"/>
</dbReference>
<evidence type="ECO:0000313" key="3">
    <source>
        <dbReference type="Proteomes" id="UP000504637"/>
    </source>
</evidence>
<dbReference type="RefSeq" id="XP_033455943.1">
    <property type="nucleotide sequence ID" value="XM_033603472.1"/>
</dbReference>
<protein>
    <recommendedName>
        <fullName evidence="2">BAH domain-containing protein</fullName>
    </recommendedName>
</protein>
<proteinExistence type="predicted"/>
<accession>A0A6J3LW96</accession>
<feature type="compositionally biased region" description="Polar residues" evidence="1">
    <location>
        <begin position="33"/>
        <end position="43"/>
    </location>
</feature>
<dbReference type="CDD" id="cd04370">
    <property type="entry name" value="BAH"/>
    <property type="match status" value="1"/>
</dbReference>
<dbReference type="SUPFAM" id="SSF57903">
    <property type="entry name" value="FYVE/PHD zinc finger"/>
    <property type="match status" value="1"/>
</dbReference>
<feature type="region of interest" description="Disordered" evidence="1">
    <location>
        <begin position="1"/>
        <end position="43"/>
    </location>
</feature>
<dbReference type="InterPro" id="IPR043151">
    <property type="entry name" value="BAH_sf"/>
</dbReference>
<reference evidence="4" key="2">
    <citation type="submission" date="2020-04" db="EMBL/GenBank/DDBJ databases">
        <authorList>
            <consortium name="NCBI Genome Project"/>
        </authorList>
    </citation>
    <scope>NUCLEOTIDE SEQUENCE</scope>
    <source>
        <strain evidence="4">CBS 342.82</strain>
    </source>
</reference>
<feature type="compositionally biased region" description="Low complexity" evidence="1">
    <location>
        <begin position="7"/>
        <end position="19"/>
    </location>
</feature>
<dbReference type="GO" id="GO:0003682">
    <property type="term" value="F:chromatin binding"/>
    <property type="evidence" value="ECO:0007669"/>
    <property type="project" value="InterPro"/>
</dbReference>
<gene>
    <name evidence="4" type="ORF">K489DRAFT_373896</name>
</gene>
<keyword evidence="3" id="KW-1185">Reference proteome</keyword>
<dbReference type="Gene3D" id="2.30.30.490">
    <property type="match status" value="1"/>
</dbReference>
<feature type="compositionally biased region" description="Low complexity" evidence="1">
    <location>
        <begin position="372"/>
        <end position="423"/>
    </location>
</feature>
<dbReference type="SMART" id="SM00439">
    <property type="entry name" value="BAH"/>
    <property type="match status" value="1"/>
</dbReference>
<evidence type="ECO:0000313" key="4">
    <source>
        <dbReference type="RefSeq" id="XP_033455943.1"/>
    </source>
</evidence>